<feature type="region of interest" description="Disordered" evidence="4">
    <location>
        <begin position="151"/>
        <end position="174"/>
    </location>
</feature>
<evidence type="ECO:0000256" key="1">
    <source>
        <dbReference type="ARBA" id="ARBA00006405"/>
    </source>
</evidence>
<dbReference type="EMBL" id="BLKM01012412">
    <property type="protein sequence ID" value="GFG36328.1"/>
    <property type="molecule type" value="Genomic_DNA"/>
</dbReference>
<feature type="compositionally biased region" description="Polar residues" evidence="4">
    <location>
        <begin position="151"/>
        <end position="160"/>
    </location>
</feature>
<dbReference type="GO" id="GO:0043161">
    <property type="term" value="P:proteasome-mediated ubiquitin-dependent protein catabolic process"/>
    <property type="evidence" value="ECO:0007669"/>
    <property type="project" value="InterPro"/>
</dbReference>
<evidence type="ECO:0000313" key="6">
    <source>
        <dbReference type="EMBL" id="GFG36328.1"/>
    </source>
</evidence>
<reference evidence="7" key="1">
    <citation type="submission" date="2020-01" db="EMBL/GenBank/DDBJ databases">
        <title>Draft genome sequence of the Termite Coptotermes fromosanus.</title>
        <authorList>
            <person name="Itakura S."/>
            <person name="Yosikawa Y."/>
            <person name="Umezawa K."/>
        </authorList>
    </citation>
    <scope>NUCLEOTIDE SEQUENCE [LARGE SCALE GENOMIC DNA]</scope>
</reference>
<protein>
    <recommendedName>
        <fullName evidence="2">Proteasome inhibitor PI31 subunit</fullName>
    </recommendedName>
</protein>
<keyword evidence="3" id="KW-0647">Proteasome</keyword>
<dbReference type="GO" id="GO:0070628">
    <property type="term" value="F:proteasome binding"/>
    <property type="evidence" value="ECO:0007669"/>
    <property type="project" value="InterPro"/>
</dbReference>
<accession>A0A6L2Q0I6</accession>
<dbReference type="GO" id="GO:0000502">
    <property type="term" value="C:proteasome complex"/>
    <property type="evidence" value="ECO:0007669"/>
    <property type="project" value="UniProtKB-KW"/>
</dbReference>
<sequence>MACGLFGWELIYRLVERDITKKEDVLIALTHWCCIKFGFKCIGLGDSKTLTESDVGREALPDGWSVTETYALRYVHNNSLYILKGVKTEADILLNLLRVSDLSVSMIHFKVEDVVQNLKGDIEALIPSYRDVIRTIQKELLEPVVTGMNKEATTQTTQPAGFTDRETRHSQDERDPLLIGQPRRGIRAGFDHNWDPNRDPLAIGRSDLDPFSPGGGMIFSPFGRRGRMEDLGAGIPGGLPRGSVPPGARFDPVGPPSAQPRRGYTRNTPDADHLPPPGYDDMFM</sequence>
<evidence type="ECO:0000259" key="5">
    <source>
        <dbReference type="Pfam" id="PF11566"/>
    </source>
</evidence>
<keyword evidence="7" id="KW-1185">Reference proteome</keyword>
<evidence type="ECO:0000256" key="4">
    <source>
        <dbReference type="SAM" id="MobiDB-lite"/>
    </source>
</evidence>
<feature type="compositionally biased region" description="Basic and acidic residues" evidence="4">
    <location>
        <begin position="163"/>
        <end position="174"/>
    </location>
</feature>
<dbReference type="Gene3D" id="3.40.1000.30">
    <property type="match status" value="1"/>
</dbReference>
<feature type="region of interest" description="Disordered" evidence="4">
    <location>
        <begin position="231"/>
        <end position="284"/>
    </location>
</feature>
<dbReference type="InterPro" id="IPR045128">
    <property type="entry name" value="PI31-like"/>
</dbReference>
<evidence type="ECO:0000313" key="7">
    <source>
        <dbReference type="Proteomes" id="UP000502823"/>
    </source>
</evidence>
<dbReference type="AlphaFoldDB" id="A0A6L2Q0I6"/>
<dbReference type="GO" id="GO:0004866">
    <property type="term" value="F:endopeptidase inhibitor activity"/>
    <property type="evidence" value="ECO:0007669"/>
    <property type="project" value="InterPro"/>
</dbReference>
<dbReference type="PANTHER" id="PTHR13266">
    <property type="entry name" value="PROTEASOME INHIBITOR"/>
    <property type="match status" value="1"/>
</dbReference>
<feature type="domain" description="PI31 proteasome regulator N-terminal" evidence="5">
    <location>
        <begin position="17"/>
        <end position="151"/>
    </location>
</feature>
<comment type="caution">
    <text evidence="6">The sequence shown here is derived from an EMBL/GenBank/DDBJ whole genome shotgun (WGS) entry which is preliminary data.</text>
</comment>
<dbReference type="FunCoup" id="A0A6L2Q0I6">
    <property type="interactions" value="450"/>
</dbReference>
<evidence type="ECO:0000256" key="3">
    <source>
        <dbReference type="ARBA" id="ARBA00022942"/>
    </source>
</evidence>
<evidence type="ECO:0000256" key="2">
    <source>
        <dbReference type="ARBA" id="ARBA00015575"/>
    </source>
</evidence>
<dbReference type="Proteomes" id="UP000502823">
    <property type="component" value="Unassembled WGS sequence"/>
</dbReference>
<organism evidence="6 7">
    <name type="scientific">Coptotermes formosanus</name>
    <name type="common">Formosan subterranean termite</name>
    <dbReference type="NCBI Taxonomy" id="36987"/>
    <lineage>
        <taxon>Eukaryota</taxon>
        <taxon>Metazoa</taxon>
        <taxon>Ecdysozoa</taxon>
        <taxon>Arthropoda</taxon>
        <taxon>Hexapoda</taxon>
        <taxon>Insecta</taxon>
        <taxon>Pterygota</taxon>
        <taxon>Neoptera</taxon>
        <taxon>Polyneoptera</taxon>
        <taxon>Dictyoptera</taxon>
        <taxon>Blattodea</taxon>
        <taxon>Blattoidea</taxon>
        <taxon>Termitoidae</taxon>
        <taxon>Rhinotermitidae</taxon>
        <taxon>Coptotermes</taxon>
    </lineage>
</organism>
<dbReference type="InParanoid" id="A0A6L2Q0I6"/>
<comment type="similarity">
    <text evidence="1">Belongs to the proteasome inhibitor PI31 family.</text>
</comment>
<name>A0A6L2Q0I6_COPFO</name>
<dbReference type="InterPro" id="IPR021625">
    <property type="entry name" value="PI31_Prot_N"/>
</dbReference>
<proteinExistence type="inferred from homology"/>
<dbReference type="Pfam" id="PF11566">
    <property type="entry name" value="PI31_Prot_N"/>
    <property type="match status" value="1"/>
</dbReference>
<dbReference type="OrthoDB" id="68090at2759"/>
<gene>
    <name evidence="6" type="ORF">Cfor_05947</name>
</gene>
<dbReference type="PANTHER" id="PTHR13266:SF1">
    <property type="entry name" value="PROTEASOME INHIBITOR PI31 SUBUNIT"/>
    <property type="match status" value="1"/>
</dbReference>